<keyword evidence="6 11" id="KW-0479">Metal-binding</keyword>
<gene>
    <name evidence="13" type="ORF">HMPREF3192_01140</name>
</gene>
<organism evidence="13 14">
    <name type="scientific">Atopobium deltae</name>
    <dbReference type="NCBI Taxonomy" id="1393034"/>
    <lineage>
        <taxon>Bacteria</taxon>
        <taxon>Bacillati</taxon>
        <taxon>Actinomycetota</taxon>
        <taxon>Coriobacteriia</taxon>
        <taxon>Coriobacteriales</taxon>
        <taxon>Atopobiaceae</taxon>
        <taxon>Atopobium</taxon>
    </lineage>
</organism>
<keyword evidence="9 11" id="KW-0456">Lyase</keyword>
<keyword evidence="7 11" id="KW-0408">Iron</keyword>
<dbReference type="Pfam" id="PF01842">
    <property type="entry name" value="ACT"/>
    <property type="match status" value="1"/>
</dbReference>
<evidence type="ECO:0000259" key="12">
    <source>
        <dbReference type="PROSITE" id="PS51671"/>
    </source>
</evidence>
<accession>A0A133XSL8</accession>
<dbReference type="Gene3D" id="3.30.70.260">
    <property type="match status" value="1"/>
</dbReference>
<comment type="catalytic activity">
    <reaction evidence="10 11">
        <text>L-serine = pyruvate + NH4(+)</text>
        <dbReference type="Rhea" id="RHEA:19169"/>
        <dbReference type="ChEBI" id="CHEBI:15361"/>
        <dbReference type="ChEBI" id="CHEBI:28938"/>
        <dbReference type="ChEBI" id="CHEBI:33384"/>
        <dbReference type="EC" id="4.3.1.17"/>
    </reaction>
</comment>
<dbReference type="SUPFAM" id="SSF55021">
    <property type="entry name" value="ACT-like"/>
    <property type="match status" value="1"/>
</dbReference>
<keyword evidence="5 11" id="KW-0004">4Fe-4S</keyword>
<evidence type="ECO:0000313" key="14">
    <source>
        <dbReference type="Proteomes" id="UP000070675"/>
    </source>
</evidence>
<dbReference type="NCBIfam" id="TIGR00719">
    <property type="entry name" value="sda_beta"/>
    <property type="match status" value="1"/>
</dbReference>
<dbReference type="Pfam" id="PF03313">
    <property type="entry name" value="SDH_alpha"/>
    <property type="match status" value="1"/>
</dbReference>
<dbReference type="AlphaFoldDB" id="A0A133XSL8"/>
<evidence type="ECO:0000256" key="10">
    <source>
        <dbReference type="ARBA" id="ARBA00049406"/>
    </source>
</evidence>
<dbReference type="GO" id="GO:0051539">
    <property type="term" value="F:4 iron, 4 sulfur cluster binding"/>
    <property type="evidence" value="ECO:0007669"/>
    <property type="project" value="UniProtKB-UniRule"/>
</dbReference>
<comment type="caution">
    <text evidence="13">The sequence shown here is derived from an EMBL/GenBank/DDBJ whole genome shotgun (WGS) entry which is preliminary data.</text>
</comment>
<dbReference type="GO" id="GO:0003941">
    <property type="term" value="F:L-serine ammonia-lyase activity"/>
    <property type="evidence" value="ECO:0007669"/>
    <property type="project" value="UniProtKB-UniRule"/>
</dbReference>
<dbReference type="OrthoDB" id="9805537at2"/>
<dbReference type="GO" id="GO:0006094">
    <property type="term" value="P:gluconeogenesis"/>
    <property type="evidence" value="ECO:0007669"/>
    <property type="project" value="UniProtKB-KW"/>
</dbReference>
<dbReference type="Gene3D" id="3.30.1330.90">
    <property type="entry name" value="D-3-phosphoglycerate dehydrogenase, domain 3"/>
    <property type="match status" value="1"/>
</dbReference>
<dbReference type="InterPro" id="IPR005131">
    <property type="entry name" value="Ser_deHydtase_bsu"/>
</dbReference>
<dbReference type="Proteomes" id="UP000070675">
    <property type="component" value="Unassembled WGS sequence"/>
</dbReference>
<evidence type="ECO:0000256" key="11">
    <source>
        <dbReference type="RuleBase" id="RU366059"/>
    </source>
</evidence>
<proteinExistence type="inferred from homology"/>
<dbReference type="InterPro" id="IPR045865">
    <property type="entry name" value="ACT-like_dom_sf"/>
</dbReference>
<dbReference type="EMBL" id="LSCR01000029">
    <property type="protein sequence ID" value="KXB33910.1"/>
    <property type="molecule type" value="Genomic_DNA"/>
</dbReference>
<dbReference type="InterPro" id="IPR002912">
    <property type="entry name" value="ACT_dom"/>
</dbReference>
<evidence type="ECO:0000256" key="2">
    <source>
        <dbReference type="ARBA" id="ARBA00004742"/>
    </source>
</evidence>
<dbReference type="GO" id="GO:0046872">
    <property type="term" value="F:metal ion binding"/>
    <property type="evidence" value="ECO:0007669"/>
    <property type="project" value="UniProtKB-KW"/>
</dbReference>
<dbReference type="CDD" id="cd04903">
    <property type="entry name" value="ACT_LSD"/>
    <property type="match status" value="1"/>
</dbReference>
<comment type="similarity">
    <text evidence="3 11">Belongs to the iron-sulfur dependent L-serine dehydratase family.</text>
</comment>
<dbReference type="STRING" id="1393034.HMPREF3192_01140"/>
<dbReference type="PANTHER" id="PTHR30182:SF1">
    <property type="entry name" value="L-SERINE DEHYDRATASE 1"/>
    <property type="match status" value="1"/>
</dbReference>
<keyword evidence="14" id="KW-1185">Reference proteome</keyword>
<dbReference type="InterPro" id="IPR004642">
    <property type="entry name" value="Ser_deHydtase_asu"/>
</dbReference>
<protein>
    <recommendedName>
        <fullName evidence="11">L-serine dehydratase</fullName>
        <ecNumber evidence="11">4.3.1.17</ecNumber>
    </recommendedName>
</protein>
<keyword evidence="4 11" id="KW-0312">Gluconeogenesis</keyword>
<keyword evidence="8 11" id="KW-0411">Iron-sulfur</keyword>
<evidence type="ECO:0000313" key="13">
    <source>
        <dbReference type="EMBL" id="KXB33910.1"/>
    </source>
</evidence>
<comment type="pathway">
    <text evidence="2">Carbohydrate biosynthesis; gluconeogenesis.</text>
</comment>
<reference evidence="14" key="1">
    <citation type="submission" date="2016-01" db="EMBL/GenBank/DDBJ databases">
        <authorList>
            <person name="Mitreva M."/>
            <person name="Pepin K.H."/>
            <person name="Mihindukulasuriya K.A."/>
            <person name="Fulton R."/>
            <person name="Fronick C."/>
            <person name="O'Laughlin M."/>
            <person name="Miner T."/>
            <person name="Herter B."/>
            <person name="Rosa B.A."/>
            <person name="Cordes M."/>
            <person name="Tomlinson C."/>
            <person name="Wollam A."/>
            <person name="Palsikar V.B."/>
            <person name="Mardis E.R."/>
            <person name="Wilson R.K."/>
        </authorList>
    </citation>
    <scope>NUCLEOTIDE SEQUENCE [LARGE SCALE GENOMIC DNA]</scope>
    <source>
        <strain evidence="14">DNF00019</strain>
    </source>
</reference>
<dbReference type="InterPro" id="IPR005130">
    <property type="entry name" value="Ser_deHydtase-like_asu"/>
</dbReference>
<name>A0A133XSL8_9ACTN</name>
<dbReference type="PATRIC" id="fig|1393034.3.peg.1110"/>
<comment type="cofactor">
    <cofactor evidence="1 11">
        <name>[4Fe-4S] cluster</name>
        <dbReference type="ChEBI" id="CHEBI:49883"/>
    </cofactor>
</comment>
<evidence type="ECO:0000256" key="5">
    <source>
        <dbReference type="ARBA" id="ARBA00022485"/>
    </source>
</evidence>
<feature type="domain" description="ACT" evidence="12">
    <location>
        <begin position="150"/>
        <end position="222"/>
    </location>
</feature>
<dbReference type="InterPro" id="IPR051318">
    <property type="entry name" value="Fe-S_L-Ser"/>
</dbReference>
<dbReference type="Pfam" id="PF03315">
    <property type="entry name" value="SDH_beta"/>
    <property type="match status" value="1"/>
</dbReference>
<dbReference type="InterPro" id="IPR029009">
    <property type="entry name" value="ASB_dom_sf"/>
</dbReference>
<dbReference type="EC" id="4.3.1.17" evidence="11"/>
<evidence type="ECO:0000256" key="7">
    <source>
        <dbReference type="ARBA" id="ARBA00023004"/>
    </source>
</evidence>
<dbReference type="PROSITE" id="PS51671">
    <property type="entry name" value="ACT"/>
    <property type="match status" value="1"/>
</dbReference>
<sequence length="524" mass="54396">MMTTSAFEILGPIMVGPSSSHTAGAARLALVARSLVNDPLKHVRFVLHNSFSHTYKGHGSDRALVAGILGLMPDDTRMRHSFDLAKEAGVEIEFEEAGDDPGLHPNTVDICMTTTEGNTLEVRGESLGGGRVRLSSINGVEVDLTGDYPTLFVGHWDRPGVLASITKLFSDIKANIATIRTYRKSRGGRAYTIVETDEPLDASFIQAIHKLPHIVETATVKVPGTSDVAPDVQLTYGFDNGAELLALCEKTHRSIGQIMAAREAELNASDVQTQHTRMAHVAQVMEEESTKPLTSPQKSLGGFLYGQAQEVAKHANEFAPSLLGTTLTRAVARAMAVLERSAAMGVIVAAPTAGSAGVVPGAVLACAESLGSSEQDVLNALWCSAAIGAIITRNASVAGAEGGCQAEVGSAAAMAAAALVELHGGSAVQALEAASISIANLLGLVCDPVRGLVEFPCQDRNAIGVSDAFSAAQLALSNVGCPVTFDDAVSVMYDVGKAIPASLRETALGGLATAPSCLSCRACG</sequence>
<dbReference type="PANTHER" id="PTHR30182">
    <property type="entry name" value="L-SERINE DEHYDRATASE"/>
    <property type="match status" value="1"/>
</dbReference>
<dbReference type="InterPro" id="IPR004643">
    <property type="entry name" value="Fe-S_L-Ser_bsu"/>
</dbReference>
<dbReference type="RefSeq" id="WP_066306002.1">
    <property type="nucleotide sequence ID" value="NZ_KQ959507.1"/>
</dbReference>
<evidence type="ECO:0000256" key="6">
    <source>
        <dbReference type="ARBA" id="ARBA00022723"/>
    </source>
</evidence>
<evidence type="ECO:0000256" key="1">
    <source>
        <dbReference type="ARBA" id="ARBA00001966"/>
    </source>
</evidence>
<dbReference type="SUPFAM" id="SSF143548">
    <property type="entry name" value="Serine metabolism enzymes domain"/>
    <property type="match status" value="1"/>
</dbReference>
<evidence type="ECO:0000256" key="8">
    <source>
        <dbReference type="ARBA" id="ARBA00023014"/>
    </source>
</evidence>
<dbReference type="NCBIfam" id="TIGR00718">
    <property type="entry name" value="sda_alpha"/>
    <property type="match status" value="1"/>
</dbReference>
<evidence type="ECO:0000256" key="9">
    <source>
        <dbReference type="ARBA" id="ARBA00023239"/>
    </source>
</evidence>
<evidence type="ECO:0000256" key="4">
    <source>
        <dbReference type="ARBA" id="ARBA00022432"/>
    </source>
</evidence>
<evidence type="ECO:0000256" key="3">
    <source>
        <dbReference type="ARBA" id="ARBA00008636"/>
    </source>
</evidence>